<evidence type="ECO:0000256" key="6">
    <source>
        <dbReference type="ARBA" id="ARBA00023136"/>
    </source>
</evidence>
<dbReference type="Gene3D" id="1.20.1250.20">
    <property type="entry name" value="MFS general substrate transporter like domains"/>
    <property type="match status" value="1"/>
</dbReference>
<dbReference type="InterPro" id="IPR020846">
    <property type="entry name" value="MFS_dom"/>
</dbReference>
<dbReference type="CDD" id="cd17502">
    <property type="entry name" value="MFS_Azr1_MDR_like"/>
    <property type="match status" value="1"/>
</dbReference>
<feature type="transmembrane region" description="Helical" evidence="7">
    <location>
        <begin position="121"/>
        <end position="142"/>
    </location>
</feature>
<feature type="domain" description="Major facilitator superfamily (MFS) profile" evidence="8">
    <location>
        <begin position="31"/>
        <end position="521"/>
    </location>
</feature>
<dbReference type="OrthoDB" id="3437016at2759"/>
<feature type="transmembrane region" description="Helical" evidence="7">
    <location>
        <begin position="253"/>
        <end position="273"/>
    </location>
</feature>
<sequence length="534" mass="55975">MTVEDTDETRPLLANANANGGDKSARALAAVVIPMSVGVFLAAMDGTIVVSSYAAIGSELQQLQKTSWIATGYMLTLTSFQPLYGKLSDIFGRKTCLLTAYCIFAVGSLLCGISESMNALIASRALAGIGGGGMSTVVSIIMSDIVPLRSRGTWQGIINIVFATGSAVGAPLGGILADTIGWRWAFLMQVPIALVAIISVSVALRIPLPSNDSSLKNKICRVDFLGAFTLVLTVLLLLLGLDNGGNVSWSAPLTISTLVSSAVFFVLFAITEHTAREPLAPARIILSHALTPSYLVNFFGVAASMCMLFHLSLYLQAVCGFSASRVGAWFIPSVLGGVSGSLIGGIIMQATGKFYWVTVAGYLLLLMGTLLVVLMSGVVVSSLVGLVVGLVIASVGNGGGITTSLISLIANAGHTDQAIATAVSYLFRSLGSVVGLSVGSTLVQGTLRAALKRELIGEDVDIDELVRQVRHSLDSIATLPQNLRVIVRHAYGEAIHVVFWFTMALAGVAVVAAVFIKEIPLTPKVQDEGERQEE</sequence>
<accession>A0A9P8AN44</accession>
<evidence type="ECO:0000256" key="2">
    <source>
        <dbReference type="ARBA" id="ARBA00008335"/>
    </source>
</evidence>
<dbReference type="AlphaFoldDB" id="A0A9P8AN44"/>
<dbReference type="GeneID" id="66111469"/>
<feature type="transmembrane region" description="Helical" evidence="7">
    <location>
        <begin position="354"/>
        <end position="380"/>
    </location>
</feature>
<dbReference type="RefSeq" id="XP_043035000.1">
    <property type="nucleotide sequence ID" value="XM_043189172.1"/>
</dbReference>
<name>A0A9P8AN44_9AGAR</name>
<evidence type="ECO:0000256" key="4">
    <source>
        <dbReference type="ARBA" id="ARBA00022692"/>
    </source>
</evidence>
<protein>
    <submittedName>
        <fullName evidence="9">Member of the major facilitator superfamily</fullName>
    </submittedName>
</protein>
<keyword evidence="3" id="KW-0813">Transport</keyword>
<reference evidence="9" key="1">
    <citation type="submission" date="2020-11" db="EMBL/GenBank/DDBJ databases">
        <title>Adaptations for nitrogen fixation in a non-lichenized fungal sporocarp promotes dispersal by wood-feeding termites.</title>
        <authorList>
            <consortium name="DOE Joint Genome Institute"/>
            <person name="Koch R.A."/>
            <person name="Yoon G."/>
            <person name="Arayal U."/>
            <person name="Lail K."/>
            <person name="Amirebrahimi M."/>
            <person name="Labutti K."/>
            <person name="Lipzen A."/>
            <person name="Riley R."/>
            <person name="Barry K."/>
            <person name="Henrissat B."/>
            <person name="Grigoriev I.V."/>
            <person name="Herr J.R."/>
            <person name="Aime M.C."/>
        </authorList>
    </citation>
    <scope>NUCLEOTIDE SEQUENCE</scope>
    <source>
        <strain evidence="9">MCA 3950</strain>
    </source>
</reference>
<feature type="transmembrane region" description="Helical" evidence="7">
    <location>
        <begin position="422"/>
        <end position="443"/>
    </location>
</feature>
<dbReference type="Pfam" id="PF07690">
    <property type="entry name" value="MFS_1"/>
    <property type="match status" value="1"/>
</dbReference>
<keyword evidence="4 7" id="KW-0812">Transmembrane</keyword>
<dbReference type="InterPro" id="IPR011701">
    <property type="entry name" value="MFS"/>
</dbReference>
<evidence type="ECO:0000313" key="9">
    <source>
        <dbReference type="EMBL" id="KAG7441500.1"/>
    </source>
</evidence>
<proteinExistence type="inferred from homology"/>
<dbReference type="GO" id="GO:0012505">
    <property type="term" value="C:endomembrane system"/>
    <property type="evidence" value="ECO:0007669"/>
    <property type="project" value="UniProtKB-SubCell"/>
</dbReference>
<feature type="transmembrane region" description="Helical" evidence="7">
    <location>
        <begin position="154"/>
        <end position="176"/>
    </location>
</feature>
<feature type="transmembrane region" description="Helical" evidence="7">
    <location>
        <begin position="27"/>
        <end position="54"/>
    </location>
</feature>
<feature type="transmembrane region" description="Helical" evidence="7">
    <location>
        <begin position="497"/>
        <end position="516"/>
    </location>
</feature>
<dbReference type="GO" id="GO:0000329">
    <property type="term" value="C:fungal-type vacuole membrane"/>
    <property type="evidence" value="ECO:0007669"/>
    <property type="project" value="TreeGrafter"/>
</dbReference>
<comment type="caution">
    <text evidence="9">The sequence shown here is derived from an EMBL/GenBank/DDBJ whole genome shotgun (WGS) entry which is preliminary data.</text>
</comment>
<dbReference type="Proteomes" id="UP000812287">
    <property type="component" value="Unassembled WGS sequence"/>
</dbReference>
<dbReference type="PANTHER" id="PTHR23501:SF84">
    <property type="entry name" value="VACUOLAR MEMBRANE AMINO ACID UPTAKE TRANSPORTER FNX2"/>
    <property type="match status" value="1"/>
</dbReference>
<evidence type="ECO:0000256" key="3">
    <source>
        <dbReference type="ARBA" id="ARBA00022448"/>
    </source>
</evidence>
<feature type="transmembrane region" description="Helical" evidence="7">
    <location>
        <begin position="182"/>
        <end position="204"/>
    </location>
</feature>
<dbReference type="SUPFAM" id="SSF103473">
    <property type="entry name" value="MFS general substrate transporter"/>
    <property type="match status" value="1"/>
</dbReference>
<dbReference type="InterPro" id="IPR036259">
    <property type="entry name" value="MFS_trans_sf"/>
</dbReference>
<feature type="transmembrane region" description="Helical" evidence="7">
    <location>
        <begin position="327"/>
        <end position="347"/>
    </location>
</feature>
<dbReference type="Gene3D" id="1.20.1720.10">
    <property type="entry name" value="Multidrug resistance protein D"/>
    <property type="match status" value="1"/>
</dbReference>
<feature type="transmembrane region" description="Helical" evidence="7">
    <location>
        <begin position="386"/>
        <end position="410"/>
    </location>
</feature>
<keyword evidence="10" id="KW-1185">Reference proteome</keyword>
<feature type="transmembrane region" description="Helical" evidence="7">
    <location>
        <begin position="224"/>
        <end position="241"/>
    </location>
</feature>
<dbReference type="GO" id="GO:0015174">
    <property type="term" value="F:basic amino acid transmembrane transporter activity"/>
    <property type="evidence" value="ECO:0007669"/>
    <property type="project" value="TreeGrafter"/>
</dbReference>
<dbReference type="PANTHER" id="PTHR23501">
    <property type="entry name" value="MAJOR FACILITATOR SUPERFAMILY"/>
    <property type="match status" value="1"/>
</dbReference>
<evidence type="ECO:0000313" key="10">
    <source>
        <dbReference type="Proteomes" id="UP000812287"/>
    </source>
</evidence>
<dbReference type="FunFam" id="1.20.1720.10:FF:000013">
    <property type="entry name" value="Related to multidrug resistance proteins"/>
    <property type="match status" value="1"/>
</dbReference>
<feature type="transmembrane region" description="Helical" evidence="7">
    <location>
        <begin position="96"/>
        <end position="115"/>
    </location>
</feature>
<evidence type="ECO:0000259" key="8">
    <source>
        <dbReference type="PROSITE" id="PS50850"/>
    </source>
</evidence>
<evidence type="ECO:0000256" key="7">
    <source>
        <dbReference type="SAM" id="Phobius"/>
    </source>
</evidence>
<gene>
    <name evidence="9" type="ORF">BT62DRAFT_974659</name>
</gene>
<keyword evidence="6 7" id="KW-0472">Membrane</keyword>
<comment type="subcellular location">
    <subcellularLocation>
        <location evidence="1">Endomembrane system</location>
        <topology evidence="1">Multi-pass membrane protein</topology>
    </subcellularLocation>
</comment>
<dbReference type="EMBL" id="MU250559">
    <property type="protein sequence ID" value="KAG7441500.1"/>
    <property type="molecule type" value="Genomic_DNA"/>
</dbReference>
<feature type="transmembrane region" description="Helical" evidence="7">
    <location>
        <begin position="294"/>
        <end position="315"/>
    </location>
</feature>
<comment type="similarity">
    <text evidence="2">Belongs to the major facilitator superfamily.</text>
</comment>
<evidence type="ECO:0000256" key="5">
    <source>
        <dbReference type="ARBA" id="ARBA00022989"/>
    </source>
</evidence>
<organism evidence="9 10">
    <name type="scientific">Guyanagaster necrorhizus</name>
    <dbReference type="NCBI Taxonomy" id="856835"/>
    <lineage>
        <taxon>Eukaryota</taxon>
        <taxon>Fungi</taxon>
        <taxon>Dikarya</taxon>
        <taxon>Basidiomycota</taxon>
        <taxon>Agaricomycotina</taxon>
        <taxon>Agaricomycetes</taxon>
        <taxon>Agaricomycetidae</taxon>
        <taxon>Agaricales</taxon>
        <taxon>Marasmiineae</taxon>
        <taxon>Physalacriaceae</taxon>
        <taxon>Guyanagaster</taxon>
    </lineage>
</organism>
<keyword evidence="5 7" id="KW-1133">Transmembrane helix</keyword>
<evidence type="ECO:0000256" key="1">
    <source>
        <dbReference type="ARBA" id="ARBA00004127"/>
    </source>
</evidence>
<dbReference type="PROSITE" id="PS50850">
    <property type="entry name" value="MFS"/>
    <property type="match status" value="1"/>
</dbReference>